<feature type="compositionally biased region" description="Basic and acidic residues" evidence="1">
    <location>
        <begin position="617"/>
        <end position="629"/>
    </location>
</feature>
<feature type="region of interest" description="Disordered" evidence="1">
    <location>
        <begin position="317"/>
        <end position="357"/>
    </location>
</feature>
<feature type="compositionally biased region" description="Pro residues" evidence="1">
    <location>
        <begin position="399"/>
        <end position="417"/>
    </location>
</feature>
<feature type="region of interest" description="Disordered" evidence="1">
    <location>
        <begin position="374"/>
        <end position="715"/>
    </location>
</feature>
<feature type="region of interest" description="Disordered" evidence="1">
    <location>
        <begin position="244"/>
        <end position="288"/>
    </location>
</feature>
<feature type="region of interest" description="Disordered" evidence="1">
    <location>
        <begin position="729"/>
        <end position="804"/>
    </location>
</feature>
<dbReference type="Proteomes" id="UP000700334">
    <property type="component" value="Unassembled WGS sequence"/>
</dbReference>
<feature type="compositionally biased region" description="Low complexity" evidence="1">
    <location>
        <begin position="524"/>
        <end position="539"/>
    </location>
</feature>
<dbReference type="PANTHER" id="PTHR21555:SF0">
    <property type="entry name" value="SPECIFICALLY ANDROGEN-REGULATED GENE PROTEIN"/>
    <property type="match status" value="1"/>
</dbReference>
<dbReference type="GO" id="GO:0005737">
    <property type="term" value="C:cytoplasm"/>
    <property type="evidence" value="ECO:0007669"/>
    <property type="project" value="TreeGrafter"/>
</dbReference>
<keyword evidence="3" id="KW-1185">Reference proteome</keyword>
<accession>A0A8J6DDZ5</accession>
<dbReference type="AlphaFoldDB" id="A0A8J6DDZ5"/>
<dbReference type="InterPro" id="IPR026152">
    <property type="entry name" value="SARG"/>
</dbReference>
<dbReference type="OrthoDB" id="9898538at2759"/>
<gene>
    <name evidence="2" type="ORF">J0S82_018783</name>
</gene>
<feature type="compositionally biased region" description="Low complexity" evidence="1">
    <location>
        <begin position="374"/>
        <end position="388"/>
    </location>
</feature>
<feature type="region of interest" description="Disordered" evidence="1">
    <location>
        <begin position="64"/>
        <end position="84"/>
    </location>
</feature>
<feature type="compositionally biased region" description="Low complexity" evidence="1">
    <location>
        <begin position="206"/>
        <end position="217"/>
    </location>
</feature>
<proteinExistence type="predicted"/>
<feature type="compositionally biased region" description="Pro residues" evidence="1">
    <location>
        <begin position="259"/>
        <end position="271"/>
    </location>
</feature>
<comment type="caution">
    <text evidence="2">The sequence shown here is derived from an EMBL/GenBank/DDBJ whole genome shotgun (WGS) entry which is preliminary data.</text>
</comment>
<feature type="region of interest" description="Disordered" evidence="1">
    <location>
        <begin position="20"/>
        <end position="40"/>
    </location>
</feature>
<dbReference type="Pfam" id="PF15385">
    <property type="entry name" value="SARG"/>
    <property type="match status" value="2"/>
</dbReference>
<feature type="region of interest" description="Disordered" evidence="1">
    <location>
        <begin position="164"/>
        <end position="217"/>
    </location>
</feature>
<dbReference type="EMBL" id="JAGFMF010012293">
    <property type="protein sequence ID" value="KAG8504395.1"/>
    <property type="molecule type" value="Genomic_DNA"/>
</dbReference>
<feature type="compositionally biased region" description="Pro residues" evidence="1">
    <location>
        <begin position="430"/>
        <end position="439"/>
    </location>
</feature>
<dbReference type="PANTHER" id="PTHR21555">
    <property type="entry name" value="SPECIFICALLY ANDROGEN-REGULATED GENE PROTEIN"/>
    <property type="match status" value="1"/>
</dbReference>
<sequence>MREGAAIRLLACSAKRRCPVSGSLGRDGQSQSLSAAVPRRDQAEKGAWARVFATMEDHPVVKRNRLRRQKPARLPRPPSSLHDVQASGRELRGHAVPAVGAYRVAAELASAQSGTGGAGGTGLARATPCCLGVPARVLQGAGATPRSVAEAVGMSQATPCSLAVAWDPPRSPRPPGSPACTSLRAMPEKERWPAVPGSSSLDRMMSNVSTRSASSDSSYDFLSAEEKACLRFLEETIGSLDAEADSGVSTDESAQAPAPQGPPALPAPQPVPQGKRRHGQHLERNPGAEVLRALPAACPPLGRGVSVPLARRLAVAQRASGSSGGGGRGWRQGRRGGPRRLGATGPAAVGSRPECGRREAPRLVVLGAQWALPQAAAARAREGPALAEAEARGVRAPCRPSPAPSACPDPPGRPVDPAPQRGPQSRALTPPSPLRPPAPQGLGLWSGSHSLPRNIHIGRNQRLGSGTAQTPVLRPSEGVVPAPRAEQGLGPQEASDSDVVPPPEAFRDSRPTAPREQSHVPQSPAALGPPEHGAPAPEAMSQAAKEQGQPALPGAQSSRDLRGAPVPAGAHPEAQQGPATAPKPRKLPPNIVLKSSRGSLRAEPQHRLSRPAEAPGDAEHRRARREALEKLGLPQDQEDPSAHPSRPRPGGSLELREPPAPARGSPLGSAQGPALGPGQTPGPEPAPGRATPAPGPTLLCKGAPGLQQTGVKASTLERSGVGLGSALVKEGARPAQASSCPGKGAFLDKLSPQVLRNSRPRPASLGTGRDFEGIQVGRLADLEQEQSAPRAPRHGQSRDKLPRPICVSVKIAPRGVPAEHRREALRKLGLLKE</sequence>
<name>A0A8J6DDZ5_GALPY</name>
<evidence type="ECO:0000313" key="2">
    <source>
        <dbReference type="EMBL" id="KAG8504395.1"/>
    </source>
</evidence>
<feature type="compositionally biased region" description="Basic residues" evidence="1">
    <location>
        <begin position="64"/>
        <end position="73"/>
    </location>
</feature>
<protein>
    <submittedName>
        <fullName evidence="2">Specifically androgen-regulated gene protein</fullName>
    </submittedName>
</protein>
<reference evidence="2" key="1">
    <citation type="journal article" date="2021" name="Evol. Appl.">
        <title>The genome of the Pyrenean desman and the effects of bottlenecks and inbreeding on the genomic landscape of an endangered species.</title>
        <authorList>
            <person name="Escoda L."/>
            <person name="Castresana J."/>
        </authorList>
    </citation>
    <scope>NUCLEOTIDE SEQUENCE</scope>
    <source>
        <strain evidence="2">IBE-C5619</strain>
    </source>
</reference>
<evidence type="ECO:0000313" key="3">
    <source>
        <dbReference type="Proteomes" id="UP000700334"/>
    </source>
</evidence>
<evidence type="ECO:0000256" key="1">
    <source>
        <dbReference type="SAM" id="MobiDB-lite"/>
    </source>
</evidence>
<organism evidence="2 3">
    <name type="scientific">Galemys pyrenaicus</name>
    <name type="common">Iberian desman</name>
    <name type="synonym">Pyrenean desman</name>
    <dbReference type="NCBI Taxonomy" id="202257"/>
    <lineage>
        <taxon>Eukaryota</taxon>
        <taxon>Metazoa</taxon>
        <taxon>Chordata</taxon>
        <taxon>Craniata</taxon>
        <taxon>Vertebrata</taxon>
        <taxon>Euteleostomi</taxon>
        <taxon>Mammalia</taxon>
        <taxon>Eutheria</taxon>
        <taxon>Laurasiatheria</taxon>
        <taxon>Eulipotyphla</taxon>
        <taxon>Talpidae</taxon>
        <taxon>Galemys</taxon>
    </lineage>
</organism>